<keyword evidence="2" id="KW-1185">Reference proteome</keyword>
<dbReference type="InParanoid" id="A0A1Y2FZZ9"/>
<name>A0A1Y2FZZ9_9BASI</name>
<reference evidence="1 2" key="1">
    <citation type="submission" date="2016-07" db="EMBL/GenBank/DDBJ databases">
        <title>Pervasive Adenine N6-methylation of Active Genes in Fungi.</title>
        <authorList>
            <consortium name="DOE Joint Genome Institute"/>
            <person name="Mondo S.J."/>
            <person name="Dannebaum R.O."/>
            <person name="Kuo R.C."/>
            <person name="Labutti K."/>
            <person name="Haridas S."/>
            <person name="Kuo A."/>
            <person name="Salamov A."/>
            <person name="Ahrendt S.R."/>
            <person name="Lipzen A."/>
            <person name="Sullivan W."/>
            <person name="Andreopoulos W.B."/>
            <person name="Clum A."/>
            <person name="Lindquist E."/>
            <person name="Daum C."/>
            <person name="Ramamoorthy G.K."/>
            <person name="Gryganskyi A."/>
            <person name="Culley D."/>
            <person name="Magnuson J.K."/>
            <person name="James T.Y."/>
            <person name="O'Malley M.A."/>
            <person name="Stajich J.E."/>
            <person name="Spatafora J.W."/>
            <person name="Visel A."/>
            <person name="Grigoriev I.V."/>
        </authorList>
    </citation>
    <scope>NUCLEOTIDE SEQUENCE [LARGE SCALE GENOMIC DNA]</scope>
    <source>
        <strain evidence="1 2">62-1032</strain>
    </source>
</reference>
<dbReference type="AlphaFoldDB" id="A0A1Y2FZZ9"/>
<organism evidence="1 2">
    <name type="scientific">Leucosporidium creatinivorum</name>
    <dbReference type="NCBI Taxonomy" id="106004"/>
    <lineage>
        <taxon>Eukaryota</taxon>
        <taxon>Fungi</taxon>
        <taxon>Dikarya</taxon>
        <taxon>Basidiomycota</taxon>
        <taxon>Pucciniomycotina</taxon>
        <taxon>Microbotryomycetes</taxon>
        <taxon>Leucosporidiales</taxon>
        <taxon>Leucosporidium</taxon>
    </lineage>
</organism>
<evidence type="ECO:0008006" key="3">
    <source>
        <dbReference type="Google" id="ProtNLM"/>
    </source>
</evidence>
<accession>A0A1Y2FZZ9</accession>
<proteinExistence type="predicted"/>
<dbReference type="Gene3D" id="3.80.10.10">
    <property type="entry name" value="Ribonuclease Inhibitor"/>
    <property type="match status" value="1"/>
</dbReference>
<sequence>MVVPPLPVEIVEHIIKQSLPPLRFDTFKERYELLKTFALVDSRWRVLAQRELGRHLVVDSRCLGKMETELSNDESFAGYARSLWGNLEGPGDELTTIVELILGRSQLHHLSLSFCAFFGDMGMIQGAKFPSCTLHYSDFHFATRALPLPHIEALYLVDPYFPNGAGDWLSLLNPTTFPSLRRLQLLRTSDVLGFSFERDSAEHGGILHSLVAVAPQLTALSICEVDAPVLANAVSTQEWLLFSNLQHLTLSSASTQEDETSWLQSLQHLPPKLESLTILVLKSAKLEQLYQAIELAVRRWEGKKLRLFIKILHPKSGTSKTARDEEATEARSSLLRTAAERCIQVESSALAQAVQFRRDRFAAHEGFEDDLERGSALD</sequence>
<evidence type="ECO:0000313" key="2">
    <source>
        <dbReference type="Proteomes" id="UP000193467"/>
    </source>
</evidence>
<comment type="caution">
    <text evidence="1">The sequence shown here is derived from an EMBL/GenBank/DDBJ whole genome shotgun (WGS) entry which is preliminary data.</text>
</comment>
<gene>
    <name evidence="1" type="ORF">BCR35DRAFT_324305</name>
</gene>
<dbReference type="EMBL" id="MCGR01000011">
    <property type="protein sequence ID" value="ORY88207.1"/>
    <property type="molecule type" value="Genomic_DNA"/>
</dbReference>
<dbReference type="InterPro" id="IPR032675">
    <property type="entry name" value="LRR_dom_sf"/>
</dbReference>
<dbReference type="OrthoDB" id="2519410at2759"/>
<evidence type="ECO:0000313" key="1">
    <source>
        <dbReference type="EMBL" id="ORY88207.1"/>
    </source>
</evidence>
<dbReference type="Proteomes" id="UP000193467">
    <property type="component" value="Unassembled WGS sequence"/>
</dbReference>
<protein>
    <recommendedName>
        <fullName evidence="3">F-box domain-containing protein</fullName>
    </recommendedName>
</protein>